<evidence type="ECO:0000256" key="3">
    <source>
        <dbReference type="ARBA" id="ARBA00022771"/>
    </source>
</evidence>
<dbReference type="Proteomes" id="UP000298663">
    <property type="component" value="Unassembled WGS sequence"/>
</dbReference>
<keyword evidence="8" id="KW-0539">Nucleus</keyword>
<dbReference type="InterPro" id="IPR019787">
    <property type="entry name" value="Znf_PHD-finger"/>
</dbReference>
<comment type="subcellular location">
    <subcellularLocation>
        <location evidence="1">Nucleus</location>
    </subcellularLocation>
</comment>
<dbReference type="OrthoDB" id="419183at2759"/>
<feature type="domain" description="CXXC-type" evidence="13">
    <location>
        <begin position="107"/>
        <end position="158"/>
    </location>
</feature>
<keyword evidence="15" id="KW-1185">Reference proteome</keyword>
<name>A0A4U8V0W6_STECR</name>
<protein>
    <recommendedName>
        <fullName evidence="9">CXXC-type zinc finger protein 1</fullName>
    </recommendedName>
</protein>
<dbReference type="InterPro" id="IPR037869">
    <property type="entry name" value="Spp1/CFP1"/>
</dbReference>
<proteinExistence type="predicted"/>
<evidence type="ECO:0000259" key="13">
    <source>
        <dbReference type="PROSITE" id="PS51058"/>
    </source>
</evidence>
<reference evidence="14 15" key="1">
    <citation type="journal article" date="2015" name="Genome Biol.">
        <title>Comparative genomics of Steinernema reveals deeply conserved gene regulatory networks.</title>
        <authorList>
            <person name="Dillman A.R."/>
            <person name="Macchietto M."/>
            <person name="Porter C.F."/>
            <person name="Rogers A."/>
            <person name="Williams B."/>
            <person name="Antoshechkin I."/>
            <person name="Lee M.M."/>
            <person name="Goodwin Z."/>
            <person name="Lu X."/>
            <person name="Lewis E.E."/>
            <person name="Goodrich-Blair H."/>
            <person name="Stock S.P."/>
            <person name="Adams B.J."/>
            <person name="Sternberg P.W."/>
            <person name="Mortazavi A."/>
        </authorList>
    </citation>
    <scope>NUCLEOTIDE SEQUENCE [LARGE SCALE GENOMIC DNA]</scope>
    <source>
        <strain evidence="14 15">ALL</strain>
    </source>
</reference>
<evidence type="ECO:0000259" key="12">
    <source>
        <dbReference type="PROSITE" id="PS50016"/>
    </source>
</evidence>
<evidence type="ECO:0000256" key="1">
    <source>
        <dbReference type="ARBA" id="ARBA00004123"/>
    </source>
</evidence>
<evidence type="ECO:0000256" key="8">
    <source>
        <dbReference type="ARBA" id="ARBA00023242"/>
    </source>
</evidence>
<dbReference type="InterPro" id="IPR019786">
    <property type="entry name" value="Zinc_finger_PHD-type_CS"/>
</dbReference>
<dbReference type="InterPro" id="IPR022056">
    <property type="entry name" value="CpG-bd_C"/>
</dbReference>
<dbReference type="PROSITE" id="PS51058">
    <property type="entry name" value="ZF_CXXC"/>
    <property type="match status" value="1"/>
</dbReference>
<keyword evidence="6" id="KW-0238">DNA-binding</keyword>
<evidence type="ECO:0000313" key="14">
    <source>
        <dbReference type="EMBL" id="TMS37898.1"/>
    </source>
</evidence>
<evidence type="ECO:0000256" key="5">
    <source>
        <dbReference type="ARBA" id="ARBA00023015"/>
    </source>
</evidence>
<accession>A0A4U8V0W6</accession>
<dbReference type="EMBL" id="AZBU02000001">
    <property type="protein sequence ID" value="TMS37898.1"/>
    <property type="molecule type" value="Genomic_DNA"/>
</dbReference>
<evidence type="ECO:0000313" key="15">
    <source>
        <dbReference type="Proteomes" id="UP000298663"/>
    </source>
</evidence>
<evidence type="ECO:0000256" key="10">
    <source>
        <dbReference type="PROSITE-ProRule" id="PRU00509"/>
    </source>
</evidence>
<dbReference type="InterPro" id="IPR011011">
    <property type="entry name" value="Znf_FYVE_PHD"/>
</dbReference>
<dbReference type="Pfam" id="PF12269">
    <property type="entry name" value="CpG_bind_C"/>
    <property type="match status" value="1"/>
</dbReference>
<dbReference type="PANTHER" id="PTHR46174">
    <property type="entry name" value="CXXC-TYPE ZINC FINGER PROTEIN 1"/>
    <property type="match status" value="1"/>
</dbReference>
<sequence>MAEVAKLRAMKSKQKLEEKLKTEKKTYCLCESTDDQRFMIQCDECQMWYHCDCMEITRTMAKKIEHYYCPKCISKDSNLAIIFKSKVVEPKKKEFVIKERPKEKETTAKRRESFSNTPGHDYDLNRCGHCVGCIRLSDCQKCGNCSVNRSPCLRRICMNANSVRIESSESEFELSDKEDEAYVLPASVQPKNTSANATPGKRGRKKGWRKSQADLTPKPLKVPGKRGRPSKNSLPPPVEPKPFLVPSLPVHIQAPPPSEPPEECWGPQCGELRRPHSKYCSDECGIALADIRLRKYLPGLLDDYWRNPPKNFVEAEKKIKEIDEEGDRVKLRVKKLTEYAELLDDWIRVIMQMPVDEDYEAPSTGDDFVIPCQMCSADVNVKGLTKHVERCFIRIEKQMSFGSAAKYPQNPHNIFCEEYNKSNNTFCKRLRIGCPEHYKPSKDDEESVCGCPQIWYSVPMLKLTDLFVSREQILAGGYCKNNRKQCDIHRRWDQNAAALIDIERARNLYKADELIEQRRVMTVEQNQRGCVAELMTNFTKAVRSDDFTDLPPGSCRPPSRQFAKIGWSWLEQKKRISWNQNLHTGF</sequence>
<dbReference type="PANTHER" id="PTHR46174:SF1">
    <property type="entry name" value="CXXC-TYPE ZINC FINGER PROTEIN 1"/>
    <property type="match status" value="1"/>
</dbReference>
<keyword evidence="7" id="KW-0804">Transcription</keyword>
<dbReference type="GO" id="GO:0008270">
    <property type="term" value="F:zinc ion binding"/>
    <property type="evidence" value="ECO:0007669"/>
    <property type="project" value="UniProtKB-KW"/>
</dbReference>
<keyword evidence="3 10" id="KW-0863">Zinc-finger</keyword>
<feature type="region of interest" description="Disordered" evidence="11">
    <location>
        <begin position="184"/>
        <end position="240"/>
    </location>
</feature>
<dbReference type="STRING" id="34508.A0A4U8V0W6"/>
<keyword evidence="4" id="KW-0862">Zinc</keyword>
<dbReference type="SMART" id="SM00249">
    <property type="entry name" value="PHD"/>
    <property type="match status" value="1"/>
</dbReference>
<evidence type="ECO:0000256" key="11">
    <source>
        <dbReference type="SAM" id="MobiDB-lite"/>
    </source>
</evidence>
<evidence type="ECO:0000256" key="9">
    <source>
        <dbReference type="ARBA" id="ARBA00023828"/>
    </source>
</evidence>
<dbReference type="GO" id="GO:0048188">
    <property type="term" value="C:Set1C/COMPASS complex"/>
    <property type="evidence" value="ECO:0007669"/>
    <property type="project" value="InterPro"/>
</dbReference>
<dbReference type="PROSITE" id="PS50016">
    <property type="entry name" value="ZF_PHD_2"/>
    <property type="match status" value="1"/>
</dbReference>
<comment type="caution">
    <text evidence="14">The sequence shown here is derived from an EMBL/GenBank/DDBJ whole genome shotgun (WGS) entry which is preliminary data.</text>
</comment>
<evidence type="ECO:0000256" key="2">
    <source>
        <dbReference type="ARBA" id="ARBA00022723"/>
    </source>
</evidence>
<evidence type="ECO:0000256" key="7">
    <source>
        <dbReference type="ARBA" id="ARBA00023163"/>
    </source>
</evidence>
<gene>
    <name evidence="14" type="ORF">L596_004736</name>
</gene>
<dbReference type="InterPro" id="IPR013083">
    <property type="entry name" value="Znf_RING/FYVE/PHD"/>
</dbReference>
<dbReference type="PROSITE" id="PS01359">
    <property type="entry name" value="ZF_PHD_1"/>
    <property type="match status" value="1"/>
</dbReference>
<evidence type="ECO:0000256" key="4">
    <source>
        <dbReference type="ARBA" id="ARBA00022833"/>
    </source>
</evidence>
<dbReference type="SUPFAM" id="SSF57903">
    <property type="entry name" value="FYVE/PHD zinc finger"/>
    <property type="match status" value="1"/>
</dbReference>
<reference evidence="14 15" key="2">
    <citation type="journal article" date="2019" name="G3 (Bethesda)">
        <title>Hybrid Assembly of the Genome of the Entomopathogenic Nematode Steinernema carpocapsae Identifies the X-Chromosome.</title>
        <authorList>
            <person name="Serra L."/>
            <person name="Macchietto M."/>
            <person name="Macias-Munoz A."/>
            <person name="McGill C.J."/>
            <person name="Rodriguez I.M."/>
            <person name="Rodriguez B."/>
            <person name="Murad R."/>
            <person name="Mortazavi A."/>
        </authorList>
    </citation>
    <scope>NUCLEOTIDE SEQUENCE [LARGE SCALE GENOMIC DNA]</scope>
    <source>
        <strain evidence="14 15">ALL</strain>
    </source>
</reference>
<keyword evidence="5" id="KW-0805">Transcription regulation</keyword>
<dbReference type="InterPro" id="IPR001965">
    <property type="entry name" value="Znf_PHD"/>
</dbReference>
<feature type="domain" description="PHD-type" evidence="12">
    <location>
        <begin position="25"/>
        <end position="75"/>
    </location>
</feature>
<dbReference type="Gene3D" id="3.30.40.10">
    <property type="entry name" value="Zinc/RING finger domain, C3HC4 (zinc finger)"/>
    <property type="match status" value="1"/>
</dbReference>
<keyword evidence="2" id="KW-0479">Metal-binding</keyword>
<dbReference type="Pfam" id="PF00628">
    <property type="entry name" value="PHD"/>
    <property type="match status" value="1"/>
</dbReference>
<organism evidence="14 15">
    <name type="scientific">Steinernema carpocapsae</name>
    <name type="common">Entomopathogenic nematode</name>
    <dbReference type="NCBI Taxonomy" id="34508"/>
    <lineage>
        <taxon>Eukaryota</taxon>
        <taxon>Metazoa</taxon>
        <taxon>Ecdysozoa</taxon>
        <taxon>Nematoda</taxon>
        <taxon>Chromadorea</taxon>
        <taxon>Rhabditida</taxon>
        <taxon>Tylenchina</taxon>
        <taxon>Panagrolaimomorpha</taxon>
        <taxon>Strongyloidoidea</taxon>
        <taxon>Steinernematidae</taxon>
        <taxon>Steinernema</taxon>
    </lineage>
</organism>
<dbReference type="GO" id="GO:0045893">
    <property type="term" value="P:positive regulation of DNA-templated transcription"/>
    <property type="evidence" value="ECO:0007669"/>
    <property type="project" value="TreeGrafter"/>
</dbReference>
<dbReference type="InterPro" id="IPR002857">
    <property type="entry name" value="Znf_CXXC"/>
</dbReference>
<dbReference type="AlphaFoldDB" id="A0A4U8V0W6"/>
<evidence type="ECO:0000256" key="6">
    <source>
        <dbReference type="ARBA" id="ARBA00023125"/>
    </source>
</evidence>
<dbReference type="GO" id="GO:0003677">
    <property type="term" value="F:DNA binding"/>
    <property type="evidence" value="ECO:0007669"/>
    <property type="project" value="UniProtKB-KW"/>
</dbReference>